<dbReference type="GO" id="GO:0006281">
    <property type="term" value="P:DNA repair"/>
    <property type="evidence" value="ECO:0007669"/>
    <property type="project" value="TreeGrafter"/>
</dbReference>
<dbReference type="InterPro" id="IPR023198">
    <property type="entry name" value="PGP-like_dom2"/>
</dbReference>
<dbReference type="NCBIfam" id="TIGR01509">
    <property type="entry name" value="HAD-SF-IA-v3"/>
    <property type="match status" value="1"/>
</dbReference>
<dbReference type="SUPFAM" id="SSF56784">
    <property type="entry name" value="HAD-like"/>
    <property type="match status" value="1"/>
</dbReference>
<dbReference type="PANTHER" id="PTHR43434:SF1">
    <property type="entry name" value="PHOSPHOGLYCOLATE PHOSPHATASE"/>
    <property type="match status" value="1"/>
</dbReference>
<gene>
    <name evidence="2" type="ORF">B9J98_03945</name>
</gene>
<evidence type="ECO:0000313" key="2">
    <source>
        <dbReference type="EMBL" id="PUA32613.1"/>
    </source>
</evidence>
<dbReference type="InterPro" id="IPR006439">
    <property type="entry name" value="HAD-SF_hydro_IA"/>
</dbReference>
<evidence type="ECO:0000256" key="1">
    <source>
        <dbReference type="ARBA" id="ARBA00007958"/>
    </source>
</evidence>
<comment type="caution">
    <text evidence="2">The sequence shown here is derived from an EMBL/GenBank/DDBJ whole genome shotgun (WGS) entry which is preliminary data.</text>
</comment>
<dbReference type="PRINTS" id="PR00413">
    <property type="entry name" value="HADHALOGNASE"/>
</dbReference>
<evidence type="ECO:0000313" key="3">
    <source>
        <dbReference type="Proteomes" id="UP000244066"/>
    </source>
</evidence>
<sequence>MRSVDVGEKSFRVKAAIFDLDGTLVEFKLRVRDAKLEIISRLRELGLDPGDLSPEDSIQTLISKATAVRKELNDLVRCEVFKVMEKFELEAASAPSPRKDALNVLMSLKSMGIMVAVATNSCREAVLLALQKCGMAAYVDLLVTRDDVERIKPANDLLKKALSLLGVSSEEAVYVGDSAYDVEAAKSMNVKSVAVLGGAHPEGVLAEKGPDFIIGSLSDLLSIIRG</sequence>
<proteinExistence type="inferred from homology"/>
<dbReference type="PANTHER" id="PTHR43434">
    <property type="entry name" value="PHOSPHOGLYCOLATE PHOSPHATASE"/>
    <property type="match status" value="1"/>
</dbReference>
<name>A0A2R7Y557_9ARCH</name>
<dbReference type="GO" id="GO:0008967">
    <property type="term" value="F:phosphoglycolate phosphatase activity"/>
    <property type="evidence" value="ECO:0007669"/>
    <property type="project" value="TreeGrafter"/>
</dbReference>
<dbReference type="EMBL" id="NDWU01000008">
    <property type="protein sequence ID" value="PUA32613.1"/>
    <property type="molecule type" value="Genomic_DNA"/>
</dbReference>
<evidence type="ECO:0008006" key="4">
    <source>
        <dbReference type="Google" id="ProtNLM"/>
    </source>
</evidence>
<organism evidence="2 3">
    <name type="scientific">Candidatus Terraquivivens tikiterensis</name>
    <dbReference type="NCBI Taxonomy" id="1980982"/>
    <lineage>
        <taxon>Archaea</taxon>
        <taxon>Nitrososphaerota</taxon>
        <taxon>Candidatus Wolframiiraptoraceae</taxon>
        <taxon>Candidatus Terraquivivens</taxon>
    </lineage>
</organism>
<dbReference type="Pfam" id="PF13419">
    <property type="entry name" value="HAD_2"/>
    <property type="match status" value="1"/>
</dbReference>
<dbReference type="Gene3D" id="3.40.50.1000">
    <property type="entry name" value="HAD superfamily/HAD-like"/>
    <property type="match status" value="1"/>
</dbReference>
<dbReference type="InterPro" id="IPR041492">
    <property type="entry name" value="HAD_2"/>
</dbReference>
<dbReference type="SFLD" id="SFLDS00003">
    <property type="entry name" value="Haloacid_Dehalogenase"/>
    <property type="match status" value="1"/>
</dbReference>
<comment type="similarity">
    <text evidence="1">Belongs to the HAD-like hydrolase superfamily.</text>
</comment>
<dbReference type="NCBIfam" id="TIGR01549">
    <property type="entry name" value="HAD-SF-IA-v1"/>
    <property type="match status" value="1"/>
</dbReference>
<dbReference type="Gene3D" id="1.10.150.240">
    <property type="entry name" value="Putative phosphatase, domain 2"/>
    <property type="match status" value="1"/>
</dbReference>
<reference evidence="2 3" key="1">
    <citation type="submission" date="2017-04" db="EMBL/GenBank/DDBJ databases">
        <title>Draft Aigarchaeota genome from a New Zealand hot spring.</title>
        <authorList>
            <person name="Reysenbach A.-L."/>
            <person name="Donaho J.A."/>
            <person name="Gerhart J."/>
            <person name="Kelley J.F."/>
            <person name="Kouba K."/>
            <person name="Podar M."/>
            <person name="Stott M."/>
        </authorList>
    </citation>
    <scope>NUCLEOTIDE SEQUENCE [LARGE SCALE GENOMIC DNA]</scope>
    <source>
        <strain evidence="2">NZ13_MG1</strain>
    </source>
</reference>
<protein>
    <recommendedName>
        <fullName evidence="4">HAD family hydrolase</fullName>
    </recommendedName>
</protein>
<dbReference type="InterPro" id="IPR036412">
    <property type="entry name" value="HAD-like_sf"/>
</dbReference>
<dbReference type="InterPro" id="IPR023214">
    <property type="entry name" value="HAD_sf"/>
</dbReference>
<dbReference type="Proteomes" id="UP000244066">
    <property type="component" value="Unassembled WGS sequence"/>
</dbReference>
<accession>A0A2R7Y557</accession>
<dbReference type="InterPro" id="IPR050155">
    <property type="entry name" value="HAD-like_hydrolase_sf"/>
</dbReference>
<dbReference type="AlphaFoldDB" id="A0A2R7Y557"/>
<dbReference type="SFLD" id="SFLDG01129">
    <property type="entry name" value="C1.5:_HAD__Beta-PGM__Phosphata"/>
    <property type="match status" value="1"/>
</dbReference>